<dbReference type="Proteomes" id="UP001596244">
    <property type="component" value="Unassembled WGS sequence"/>
</dbReference>
<gene>
    <name evidence="2" type="ORF">ACFPUZ_09400</name>
</gene>
<organism evidence="2 3">
    <name type="scientific">Corynebacterium nasicanis</name>
    <dbReference type="NCBI Taxonomy" id="1448267"/>
    <lineage>
        <taxon>Bacteria</taxon>
        <taxon>Bacillati</taxon>
        <taxon>Actinomycetota</taxon>
        <taxon>Actinomycetes</taxon>
        <taxon>Mycobacteriales</taxon>
        <taxon>Corynebacteriaceae</taxon>
        <taxon>Corynebacterium</taxon>
    </lineage>
</organism>
<dbReference type="InterPro" id="IPR045247">
    <property type="entry name" value="Oye-like"/>
</dbReference>
<evidence type="ECO:0000259" key="1">
    <source>
        <dbReference type="Pfam" id="PF00724"/>
    </source>
</evidence>
<sequence>MTPHRLLQPVTLQGLHLRNRVVMAPLTRSRAHPDGSANELMEVYYAQRASAGLIVSEGIVVSAQGVAYPDVPGLYTDEQARSWRPVTRAVHARGGHIFAQLWHVGRQSHSSVQPGGALPVAPSAIPIRGFSYYRSSGNIPFETPHPLSREQIRVVIRQYAAAARRAVAAGFDGVELHAANGYLIDQFLNSASNERSDEYGGSVANRARFLLEIIEEVAREIPRGRIGVRLSPSSRWMDALDEDKSALHHHVVSALAGRGLAYLHLVEPTIAGSTTAEIASDAVPTAALSERADTPVIVTGGHTAASAERLLAEGTADLVGFGRAFIANPDLPERFATGAPLHAHDRRTFYRGGAEGYVTYPSLAEEERWAVLQDRFRSGEISPRTLDEHLSRRAPVELARDGLLHASRELRSSLFTNPERETLP</sequence>
<comment type="caution">
    <text evidence="2">The sequence shown here is derived from an EMBL/GenBank/DDBJ whole genome shotgun (WGS) entry which is preliminary data.</text>
</comment>
<dbReference type="SUPFAM" id="SSF51395">
    <property type="entry name" value="FMN-linked oxidoreductases"/>
    <property type="match status" value="1"/>
</dbReference>
<evidence type="ECO:0000313" key="2">
    <source>
        <dbReference type="EMBL" id="MFC6147019.1"/>
    </source>
</evidence>
<dbReference type="Gene3D" id="3.20.20.70">
    <property type="entry name" value="Aldolase class I"/>
    <property type="match status" value="1"/>
</dbReference>
<name>A0ABW1QC84_9CORY</name>
<dbReference type="InterPro" id="IPR001155">
    <property type="entry name" value="OxRdtase_FMN_N"/>
</dbReference>
<dbReference type="EMBL" id="JBHSQE010000009">
    <property type="protein sequence ID" value="MFC6147019.1"/>
    <property type="molecule type" value="Genomic_DNA"/>
</dbReference>
<dbReference type="RefSeq" id="WP_377001659.1">
    <property type="nucleotide sequence ID" value="NZ_JBHSQE010000009.1"/>
</dbReference>
<reference evidence="3" key="1">
    <citation type="journal article" date="2019" name="Int. J. Syst. Evol. Microbiol.">
        <title>The Global Catalogue of Microorganisms (GCM) 10K type strain sequencing project: providing services to taxonomists for standard genome sequencing and annotation.</title>
        <authorList>
            <consortium name="The Broad Institute Genomics Platform"/>
            <consortium name="The Broad Institute Genome Sequencing Center for Infectious Disease"/>
            <person name="Wu L."/>
            <person name="Ma J."/>
        </authorList>
    </citation>
    <scope>NUCLEOTIDE SEQUENCE [LARGE SCALE GENOMIC DNA]</scope>
    <source>
        <strain evidence="3">CCUG 51943</strain>
    </source>
</reference>
<evidence type="ECO:0000313" key="3">
    <source>
        <dbReference type="Proteomes" id="UP001596244"/>
    </source>
</evidence>
<dbReference type="PANTHER" id="PTHR22893">
    <property type="entry name" value="NADH OXIDOREDUCTASE-RELATED"/>
    <property type="match status" value="1"/>
</dbReference>
<keyword evidence="3" id="KW-1185">Reference proteome</keyword>
<protein>
    <submittedName>
        <fullName evidence="2">Alkene reductase</fullName>
    </submittedName>
</protein>
<dbReference type="PANTHER" id="PTHR22893:SF91">
    <property type="entry name" value="NADPH DEHYDROGENASE 2-RELATED"/>
    <property type="match status" value="1"/>
</dbReference>
<accession>A0ABW1QC84</accession>
<proteinExistence type="predicted"/>
<dbReference type="InterPro" id="IPR013785">
    <property type="entry name" value="Aldolase_TIM"/>
</dbReference>
<dbReference type="CDD" id="cd02933">
    <property type="entry name" value="OYE_like_FMN"/>
    <property type="match status" value="1"/>
</dbReference>
<feature type="domain" description="NADH:flavin oxidoreductase/NADH oxidase N-terminal" evidence="1">
    <location>
        <begin position="6"/>
        <end position="340"/>
    </location>
</feature>
<dbReference type="Pfam" id="PF00724">
    <property type="entry name" value="Oxidored_FMN"/>
    <property type="match status" value="1"/>
</dbReference>